<dbReference type="AlphaFoldDB" id="A0A515D7B8"/>
<accession>A0A515D7B8</accession>
<name>A0A515D7B8_9BURK</name>
<protein>
    <submittedName>
        <fullName evidence="1">DUF2917 domain-containing protein</fullName>
    </submittedName>
</protein>
<dbReference type="EMBL" id="CP035503">
    <property type="protein sequence ID" value="QDL36301.1"/>
    <property type="molecule type" value="Genomic_DNA"/>
</dbReference>
<reference evidence="1 2" key="1">
    <citation type="submission" date="2019-01" db="EMBL/GenBank/DDBJ databases">
        <title>Genomic insights into a novel species Rhodoferax sp.</title>
        <authorList>
            <person name="Jin L."/>
        </authorList>
    </citation>
    <scope>NUCLEOTIDE SEQUENCE [LARGE SCALE GENOMIC DNA]</scope>
    <source>
        <strain evidence="1 2">CHu59-6-5</strain>
    </source>
</reference>
<dbReference type="Proteomes" id="UP000316798">
    <property type="component" value="Chromosome"/>
</dbReference>
<dbReference type="Pfam" id="PF11142">
    <property type="entry name" value="DUF2917"/>
    <property type="match status" value="1"/>
</dbReference>
<evidence type="ECO:0000313" key="1">
    <source>
        <dbReference type="EMBL" id="QDL36301.1"/>
    </source>
</evidence>
<keyword evidence="2" id="KW-1185">Reference proteome</keyword>
<sequence>MENAMTSQNVLQLQQPTPGAALPGCWKLDAGRAVTLRPREAGVLRIAQGQVWATLQGPHRGPANDLGDRFLHPGESLALRAGQRLVLEPWDAAGSAPAWFSWDPQPAAAQNPPRAVRGWGVAVGQPLADLRLALGGVARALGGAAGAVVRLGAGLAGFAIDLLAGRVRPAGAEHAFSADSRAR</sequence>
<gene>
    <name evidence="1" type="ORF">EUB48_02545</name>
</gene>
<dbReference type="InterPro" id="IPR021317">
    <property type="entry name" value="DUF2917"/>
</dbReference>
<proteinExistence type="predicted"/>
<organism evidence="1 2">
    <name type="scientific">Rhodoferax sediminis</name>
    <dbReference type="NCBI Taxonomy" id="2509614"/>
    <lineage>
        <taxon>Bacteria</taxon>
        <taxon>Pseudomonadati</taxon>
        <taxon>Pseudomonadota</taxon>
        <taxon>Betaproteobacteria</taxon>
        <taxon>Burkholderiales</taxon>
        <taxon>Comamonadaceae</taxon>
        <taxon>Rhodoferax</taxon>
    </lineage>
</organism>
<dbReference type="KEGG" id="rhf:EUB48_02545"/>
<evidence type="ECO:0000313" key="2">
    <source>
        <dbReference type="Proteomes" id="UP000316798"/>
    </source>
</evidence>
<dbReference type="OrthoDB" id="8899531at2"/>